<dbReference type="InterPro" id="IPR001130">
    <property type="entry name" value="TatD-like"/>
</dbReference>
<keyword evidence="2" id="KW-0378">Hydrolase</keyword>
<dbReference type="PIRSF" id="PIRSF005902">
    <property type="entry name" value="DNase_TatD"/>
    <property type="match status" value="1"/>
</dbReference>
<sequence>MQFVDTHAHIYSRKFSEEIHEMVARSFEGGVERIYMPNIDSESIDSMLALEDAYQGRCFSMMGVHPCSIKQGFESELKIAEEWLGKRKFAAIGEIGTDLYWDKTLIDYQKEAFTIQCQWAKEYGLPIVIHCRESIDLTTDLVESLKDERLNGVFHCFTGSADQAKRILELGFFLGIGGVSTFKNGGLDAVLPGLGADGLVLETDSPYLAPVPHRGKRNEPSYIPIIAQRVSELTGLSLAEVAETTTRNADQLFSYHQ</sequence>
<protein>
    <submittedName>
        <fullName evidence="2">TatD family hydrolase</fullName>
    </submittedName>
</protein>
<dbReference type="CDD" id="cd01310">
    <property type="entry name" value="TatD_DNAse"/>
    <property type="match status" value="1"/>
</dbReference>
<dbReference type="EMBL" id="CP136051">
    <property type="protein sequence ID" value="WOK04614.1"/>
    <property type="molecule type" value="Genomic_DNA"/>
</dbReference>
<dbReference type="PANTHER" id="PTHR46124">
    <property type="entry name" value="D-AMINOACYL-TRNA DEACYLASE"/>
    <property type="match status" value="1"/>
</dbReference>
<dbReference type="Proteomes" id="UP001302349">
    <property type="component" value="Chromosome"/>
</dbReference>
<dbReference type="Gene3D" id="3.20.20.140">
    <property type="entry name" value="Metal-dependent hydrolases"/>
    <property type="match status" value="1"/>
</dbReference>
<dbReference type="SUPFAM" id="SSF51556">
    <property type="entry name" value="Metallo-dependent hydrolases"/>
    <property type="match status" value="1"/>
</dbReference>
<dbReference type="PANTHER" id="PTHR46124:SF4">
    <property type="entry name" value="HYDROLASE TATD"/>
    <property type="match status" value="1"/>
</dbReference>
<gene>
    <name evidence="2" type="ORF">RT717_16160</name>
</gene>
<evidence type="ECO:0000313" key="2">
    <source>
        <dbReference type="EMBL" id="WOK04614.1"/>
    </source>
</evidence>
<dbReference type="InterPro" id="IPR015991">
    <property type="entry name" value="TatD/YcfH-like"/>
</dbReference>
<dbReference type="RefSeq" id="WP_317487416.1">
    <property type="nucleotide sequence ID" value="NZ_CP136051.1"/>
</dbReference>
<organism evidence="2 3">
    <name type="scientific">Imperialibacter roseus</name>
    <dbReference type="NCBI Taxonomy" id="1324217"/>
    <lineage>
        <taxon>Bacteria</taxon>
        <taxon>Pseudomonadati</taxon>
        <taxon>Bacteroidota</taxon>
        <taxon>Cytophagia</taxon>
        <taxon>Cytophagales</taxon>
        <taxon>Flammeovirgaceae</taxon>
        <taxon>Imperialibacter</taxon>
    </lineage>
</organism>
<proteinExistence type="predicted"/>
<keyword evidence="3" id="KW-1185">Reference proteome</keyword>
<dbReference type="NCBIfam" id="TIGR00010">
    <property type="entry name" value="YchF/TatD family DNA exonuclease"/>
    <property type="match status" value="1"/>
</dbReference>
<dbReference type="Pfam" id="PF01026">
    <property type="entry name" value="TatD_DNase"/>
    <property type="match status" value="1"/>
</dbReference>
<evidence type="ECO:0000256" key="1">
    <source>
        <dbReference type="ARBA" id="ARBA00022723"/>
    </source>
</evidence>
<reference evidence="2 3" key="1">
    <citation type="journal article" date="2023" name="Microbiol. Resour. Announc.">
        <title>Complete Genome Sequence of Imperialibacter roseus strain P4T.</title>
        <authorList>
            <person name="Tizabi D.R."/>
            <person name="Bachvaroff T."/>
            <person name="Hill R.T."/>
        </authorList>
    </citation>
    <scope>NUCLEOTIDE SEQUENCE [LARGE SCALE GENOMIC DNA]</scope>
    <source>
        <strain evidence="2 3">P4T</strain>
    </source>
</reference>
<dbReference type="InterPro" id="IPR032466">
    <property type="entry name" value="Metal_Hydrolase"/>
</dbReference>
<accession>A0ABZ0IJC3</accession>
<dbReference type="GO" id="GO:0016787">
    <property type="term" value="F:hydrolase activity"/>
    <property type="evidence" value="ECO:0007669"/>
    <property type="project" value="UniProtKB-KW"/>
</dbReference>
<name>A0ABZ0IJC3_9BACT</name>
<keyword evidence="1" id="KW-0479">Metal-binding</keyword>
<evidence type="ECO:0000313" key="3">
    <source>
        <dbReference type="Proteomes" id="UP001302349"/>
    </source>
</evidence>